<protein>
    <recommendedName>
        <fullName evidence="1">Metallo-beta-lactamase domain-containing protein</fullName>
    </recommendedName>
</protein>
<evidence type="ECO:0000259" key="1">
    <source>
        <dbReference type="Pfam" id="PF12706"/>
    </source>
</evidence>
<dbReference type="PANTHER" id="PTHR15032:SF4">
    <property type="entry name" value="N-ACYL-PHOSPHATIDYLETHANOLAMINE-HYDROLYZING PHOSPHOLIPASE D"/>
    <property type="match status" value="1"/>
</dbReference>
<dbReference type="PIRSF" id="PIRSF038896">
    <property type="entry name" value="NAPE-PLD"/>
    <property type="match status" value="1"/>
</dbReference>
<dbReference type="PATRIC" id="fig|862908.3.peg.2009"/>
<gene>
    <name evidence="2" type="ordered locus">BMS_2112</name>
</gene>
<dbReference type="InterPro" id="IPR001279">
    <property type="entry name" value="Metallo-B-lactamas"/>
</dbReference>
<dbReference type="STRING" id="862908.BMS_2112"/>
<dbReference type="PANTHER" id="PTHR15032">
    <property type="entry name" value="N-ACYL-PHOSPHATIDYLETHANOLAMINE-HYDROLYZING PHOSPHOLIPASE D"/>
    <property type="match status" value="1"/>
</dbReference>
<accession>E1X3J2</accession>
<feature type="domain" description="Metallo-beta-lactamase" evidence="1">
    <location>
        <begin position="76"/>
        <end position="273"/>
    </location>
</feature>
<sequence length="321" mass="36605">MSDHYDGKKFFNPTLKGKSKPSFMDALSLIREGREAWPENNENRGTPRINESLGPNEVSITFVNHATFLIQFRGFNILTDPIWSKRASPFSWIGPNRVREPGVKIEDLPKIDLVIISHNHYDHLDVKTLKTLNDLSPFKVIVPLGDKSLIESIGIKDVHELDWWEEVRISEDIQITFTPTQHGSARGVFDRDKSLWGSFYIKNKSRSIYFGGDAGYSKYFKETRERLGAPEIALLGIGAYNPRWFMKSIHMNPLEAVIAHKDLEAKLSIGMHYGTFQLSSEGIDEPLKDLEKALIRENVSSDDFVTLHEGETRIYGDLIND</sequence>
<dbReference type="SUPFAM" id="SSF56281">
    <property type="entry name" value="Metallo-hydrolase/oxidoreductase"/>
    <property type="match status" value="1"/>
</dbReference>
<reference evidence="3" key="1">
    <citation type="journal article" date="2013" name="ISME J.">
        <title>A small predatory core genome in the divergent marine Bacteriovorax marinus SJ and the terrestrial Bdellovibrio bacteriovorus.</title>
        <authorList>
            <person name="Crossman L.C."/>
            <person name="Chen H."/>
            <person name="Cerdeno-Tarraga A.M."/>
            <person name="Brooks K."/>
            <person name="Quail M.A."/>
            <person name="Pineiro S.A."/>
            <person name="Hobley L."/>
            <person name="Sockett R.E."/>
            <person name="Bentley S.D."/>
            <person name="Parkhill J."/>
            <person name="Williams H.N."/>
            <person name="Stine O.C."/>
        </authorList>
    </citation>
    <scope>NUCLEOTIDE SEQUENCE [LARGE SCALE GENOMIC DNA]</scope>
    <source>
        <strain evidence="3">ATCC BAA-682 / DSM 15412 / SJ</strain>
    </source>
</reference>
<dbReference type="GO" id="GO:0070290">
    <property type="term" value="F:N-acylphosphatidylethanolamine-specific phospholipase D activity"/>
    <property type="evidence" value="ECO:0007669"/>
    <property type="project" value="InterPro"/>
</dbReference>
<dbReference type="KEGG" id="bmx:BMS_2112"/>
<dbReference type="GO" id="GO:0008270">
    <property type="term" value="F:zinc ion binding"/>
    <property type="evidence" value="ECO:0007669"/>
    <property type="project" value="InterPro"/>
</dbReference>
<name>E1X3J2_HALMS</name>
<dbReference type="HOGENOM" id="CLU_020884_1_1_7"/>
<dbReference type="InterPro" id="IPR036866">
    <property type="entry name" value="RibonucZ/Hydroxyglut_hydro"/>
</dbReference>
<dbReference type="AlphaFoldDB" id="E1X3J2"/>
<dbReference type="GO" id="GO:0005737">
    <property type="term" value="C:cytoplasm"/>
    <property type="evidence" value="ECO:0007669"/>
    <property type="project" value="TreeGrafter"/>
</dbReference>
<dbReference type="eggNOG" id="COG2220">
    <property type="taxonomic scope" value="Bacteria"/>
</dbReference>
<evidence type="ECO:0000313" key="2">
    <source>
        <dbReference type="EMBL" id="CBW26921.1"/>
    </source>
</evidence>
<dbReference type="RefSeq" id="WP_014244699.1">
    <property type="nucleotide sequence ID" value="NC_016620.1"/>
</dbReference>
<keyword evidence="3" id="KW-1185">Reference proteome</keyword>
<dbReference type="Proteomes" id="UP000008963">
    <property type="component" value="Chromosome"/>
</dbReference>
<dbReference type="Gene3D" id="3.60.15.10">
    <property type="entry name" value="Ribonuclease Z/Hydroxyacylglutathione hydrolase-like"/>
    <property type="match status" value="1"/>
</dbReference>
<dbReference type="EMBL" id="FQ312005">
    <property type="protein sequence ID" value="CBW26921.1"/>
    <property type="molecule type" value="Genomic_DNA"/>
</dbReference>
<organism evidence="2 3">
    <name type="scientific">Halobacteriovorax marinus (strain ATCC BAA-682 / DSM 15412 / SJ)</name>
    <name type="common">Bacteriovorax marinus</name>
    <dbReference type="NCBI Taxonomy" id="862908"/>
    <lineage>
        <taxon>Bacteria</taxon>
        <taxon>Pseudomonadati</taxon>
        <taxon>Bdellovibrionota</taxon>
        <taxon>Bacteriovoracia</taxon>
        <taxon>Bacteriovoracales</taxon>
        <taxon>Halobacteriovoraceae</taxon>
        <taxon>Halobacteriovorax</taxon>
    </lineage>
</organism>
<evidence type="ECO:0000313" key="3">
    <source>
        <dbReference type="Proteomes" id="UP000008963"/>
    </source>
</evidence>
<dbReference type="InterPro" id="IPR024884">
    <property type="entry name" value="NAPE-PLD"/>
</dbReference>
<proteinExistence type="predicted"/>
<dbReference type="Pfam" id="PF12706">
    <property type="entry name" value="Lactamase_B_2"/>
    <property type="match status" value="1"/>
</dbReference>